<evidence type="ECO:0000313" key="3">
    <source>
        <dbReference type="EMBL" id="HGZ59627.1"/>
    </source>
</evidence>
<keyword evidence="3" id="KW-0418">Kinase</keyword>
<evidence type="ECO:0000259" key="2">
    <source>
        <dbReference type="Pfam" id="PF13660"/>
    </source>
</evidence>
<feature type="domain" description="MOFRL-associated" evidence="2">
    <location>
        <begin position="17"/>
        <end position="261"/>
    </location>
</feature>
<dbReference type="InterPro" id="IPR038614">
    <property type="entry name" value="GK_N_sf"/>
</dbReference>
<sequence>MRLIEMFITGKKMPSLLSELLKYSLERLDIGKMMEEKLMFDGISLSVKNFKGEIVGNHSFGKGKVKLISFGKAAQSMATAVIRIMGSIVSESLVVYPKEQNILLKEDPKVKIIPSTHPVPSELSVNASRKIRTALEGLNQEDTVLFLISGGGSSLVEEPMPPITLEELVKTYSLLLNSGADIKEINTVRKHLSLVKGGRLSQYAYPAQIISFYASDVPGNEISFIASGPTVPDQTTYLDAYNVLKFYGLEDKVPESVLKVIKNGISGELPETPKPGNPVFSRAASYLVATPYELALSLKRKSIELGLNSYIITTRIEGESSEAAKVLSSIALDTKSGLTDFKKPALIIVAGETSVRVRGKGIGGRATELVLWFSKEISGNEGISMFAIDTDGKDGSSDAAGAFADGNTWVELKEIFGSEIIRRLKDNDAFSVLDKGGYTIRTGPTGSNLNNLICILVE</sequence>
<feature type="domain" description="MOFRL" evidence="1">
    <location>
        <begin position="346"/>
        <end position="451"/>
    </location>
</feature>
<gene>
    <name evidence="3" type="ORF">ENW83_00235</name>
</gene>
<protein>
    <submittedName>
        <fullName evidence="3">Glycerate kinase</fullName>
    </submittedName>
</protein>
<dbReference type="SUPFAM" id="SSF82544">
    <property type="entry name" value="GckA/TtuD-like"/>
    <property type="match status" value="1"/>
</dbReference>
<comment type="caution">
    <text evidence="3">The sequence shown here is derived from an EMBL/GenBank/DDBJ whole genome shotgun (WGS) entry which is preliminary data.</text>
</comment>
<organism evidence="3">
    <name type="scientific">Fervidicoccus fontis</name>
    <dbReference type="NCBI Taxonomy" id="683846"/>
    <lineage>
        <taxon>Archaea</taxon>
        <taxon>Thermoproteota</taxon>
        <taxon>Thermoprotei</taxon>
        <taxon>Fervidicoccales</taxon>
        <taxon>Fervidicoccaceae</taxon>
        <taxon>Fervidicoccus</taxon>
    </lineage>
</organism>
<dbReference type="AlphaFoldDB" id="A0A7J3SJB7"/>
<keyword evidence="3" id="KW-0808">Transferase</keyword>
<dbReference type="InterPro" id="IPR025286">
    <property type="entry name" value="MOFRL_assoc_dom"/>
</dbReference>
<dbReference type="Gene3D" id="3.40.50.10180">
    <property type="entry name" value="Glycerate kinase, MOFRL-like N-terminal domain"/>
    <property type="match status" value="1"/>
</dbReference>
<name>A0A7J3SJB7_9CREN</name>
<dbReference type="PANTHER" id="PTHR12227">
    <property type="entry name" value="GLYCERATE KINASE"/>
    <property type="match status" value="1"/>
</dbReference>
<dbReference type="EMBL" id="DTLS01000006">
    <property type="protein sequence ID" value="HGZ59627.1"/>
    <property type="molecule type" value="Genomic_DNA"/>
</dbReference>
<dbReference type="Pfam" id="PF13660">
    <property type="entry name" value="DUF4147"/>
    <property type="match status" value="1"/>
</dbReference>
<evidence type="ECO:0000259" key="1">
    <source>
        <dbReference type="Pfam" id="PF05161"/>
    </source>
</evidence>
<dbReference type="Pfam" id="PF05161">
    <property type="entry name" value="MOFRL"/>
    <property type="match status" value="1"/>
</dbReference>
<dbReference type="InterPro" id="IPR039760">
    <property type="entry name" value="MOFRL_protein"/>
</dbReference>
<proteinExistence type="predicted"/>
<dbReference type="InterPro" id="IPR007835">
    <property type="entry name" value="MOFRL"/>
</dbReference>
<accession>A0A7J3SJB7</accession>
<dbReference type="GO" id="GO:0005737">
    <property type="term" value="C:cytoplasm"/>
    <property type="evidence" value="ECO:0007669"/>
    <property type="project" value="TreeGrafter"/>
</dbReference>
<reference evidence="3" key="1">
    <citation type="journal article" date="2020" name="mSystems">
        <title>Genome- and Community-Level Interaction Insights into Carbon Utilization and Element Cycling Functions of Hydrothermarchaeota in Hydrothermal Sediment.</title>
        <authorList>
            <person name="Zhou Z."/>
            <person name="Liu Y."/>
            <person name="Xu W."/>
            <person name="Pan J."/>
            <person name="Luo Z.H."/>
            <person name="Li M."/>
        </authorList>
    </citation>
    <scope>NUCLEOTIDE SEQUENCE [LARGE SCALE GENOMIC DNA]</scope>
    <source>
        <strain evidence="3">SpSt-885</strain>
    </source>
</reference>
<dbReference type="PANTHER" id="PTHR12227:SF0">
    <property type="entry name" value="GLYCERATE KINASE"/>
    <property type="match status" value="1"/>
</dbReference>
<dbReference type="GO" id="GO:0008887">
    <property type="term" value="F:glycerate kinase activity"/>
    <property type="evidence" value="ECO:0007669"/>
    <property type="project" value="InterPro"/>
</dbReference>
<dbReference type="InterPro" id="IPR037035">
    <property type="entry name" value="GK-like_C_sf"/>
</dbReference>
<dbReference type="Gene3D" id="3.40.1480.10">
    <property type="entry name" value="MOFRL domain"/>
    <property type="match status" value="1"/>
</dbReference>